<dbReference type="PRINTS" id="PR00031">
    <property type="entry name" value="HTHREPRESSR"/>
</dbReference>
<name>A0A9C6WJ72_DROAB</name>
<feature type="compositionally biased region" description="Low complexity" evidence="7">
    <location>
        <begin position="288"/>
        <end position="300"/>
    </location>
</feature>
<proteinExistence type="predicted"/>
<dbReference type="PANTHER" id="PTHR24340:SF35">
    <property type="entry name" value="HGTX, ISOFORM C"/>
    <property type="match status" value="1"/>
</dbReference>
<dbReference type="PROSITE" id="PS50071">
    <property type="entry name" value="HOMEOBOX_2"/>
    <property type="match status" value="1"/>
</dbReference>
<evidence type="ECO:0000313" key="9">
    <source>
        <dbReference type="Proteomes" id="UP000515160"/>
    </source>
</evidence>
<protein>
    <submittedName>
        <fullName evidence="10">Homeobox protein Nkx-6.1 isoform X2</fullName>
    </submittedName>
</protein>
<feature type="domain" description="Homeobox" evidence="8">
    <location>
        <begin position="348"/>
        <end position="408"/>
    </location>
</feature>
<dbReference type="PRINTS" id="PR00024">
    <property type="entry name" value="HOMEOBOX"/>
</dbReference>
<keyword evidence="3 5" id="KW-0371">Homeobox</keyword>
<evidence type="ECO:0000256" key="3">
    <source>
        <dbReference type="ARBA" id="ARBA00023155"/>
    </source>
</evidence>
<dbReference type="Proteomes" id="UP000515160">
    <property type="component" value="Chromosome 3"/>
</dbReference>
<gene>
    <name evidence="10" type="primary">LOC117571039</name>
</gene>
<sequence length="470" mass="49392">MDLINPYMRHHSFAAAAQSSPPSAAQRHHLAAAAAAGLSNGFADVHAHAMAAADYQQQLADYHSAAAAAAAYASNNNNNNNNSSPLMLLKAAQASGARLEAKSSAEDSPSTTPPPASSRLHSESSPSPRYEHNSSPGVDSAKSFALSQRSSGGEEHCQNSESSPPPPDYSPENLTSRKYQHSSSGLNPLSLHNNNHSHSNNNNNIIGGHLHSNSSSNNNNNNSMEHKIPLSFLGPPLAALHSMTTEMKTAQGVAAGVGGAGSGVGAGSGNGLGYGHSPNSHLISERVTGSSSSSSTTTNSQGAANPHGIDTILSKPPPVTSAGLSALTGVSANLSQSHQHHPSSDKDGKKKHTRPTFSGQQIFALEKTFEQTKYLAGPERAKLAYALGMSESQVKVWFQNRRTKWRKRHAAEMATAKRKQDDIGGDNDGDCSETMDSDNESLDMGEAPASQSKRSRSSSGSQQQPDNYRH</sequence>
<dbReference type="InterPro" id="IPR009057">
    <property type="entry name" value="Homeodomain-like_sf"/>
</dbReference>
<dbReference type="Gene3D" id="1.10.10.60">
    <property type="entry name" value="Homeodomain-like"/>
    <property type="match status" value="1"/>
</dbReference>
<dbReference type="CDD" id="cd00086">
    <property type="entry name" value="homeodomain"/>
    <property type="match status" value="1"/>
</dbReference>
<dbReference type="InterPro" id="IPR001356">
    <property type="entry name" value="HD"/>
</dbReference>
<dbReference type="GO" id="GO:0030154">
    <property type="term" value="P:cell differentiation"/>
    <property type="evidence" value="ECO:0007669"/>
    <property type="project" value="TreeGrafter"/>
</dbReference>
<feature type="compositionally biased region" description="Low complexity" evidence="7">
    <location>
        <begin position="181"/>
        <end position="223"/>
    </location>
</feature>
<dbReference type="RefSeq" id="XP_051861447.1">
    <property type="nucleotide sequence ID" value="XM_052005487.1"/>
</dbReference>
<keyword evidence="9" id="KW-1185">Reference proteome</keyword>
<accession>A0A9C6WJ72</accession>
<dbReference type="GeneID" id="117571039"/>
<evidence type="ECO:0000256" key="6">
    <source>
        <dbReference type="RuleBase" id="RU000682"/>
    </source>
</evidence>
<dbReference type="GO" id="GO:0048513">
    <property type="term" value="P:animal organ development"/>
    <property type="evidence" value="ECO:0007669"/>
    <property type="project" value="UniProtKB-ARBA"/>
</dbReference>
<reference evidence="10" key="1">
    <citation type="submission" date="2025-08" db="UniProtKB">
        <authorList>
            <consortium name="RefSeq"/>
        </authorList>
    </citation>
    <scope>IDENTIFICATION</scope>
    <source>
        <strain evidence="10">15112-1751.03</strain>
        <tissue evidence="10">Whole Adult</tissue>
    </source>
</reference>
<feature type="compositionally biased region" description="Polar residues" evidence="7">
    <location>
        <begin position="328"/>
        <end position="337"/>
    </location>
</feature>
<feature type="DNA-binding region" description="Homeobox" evidence="5">
    <location>
        <begin position="350"/>
        <end position="409"/>
    </location>
</feature>
<dbReference type="OrthoDB" id="6159439at2759"/>
<evidence type="ECO:0000256" key="5">
    <source>
        <dbReference type="PROSITE-ProRule" id="PRU00108"/>
    </source>
</evidence>
<evidence type="ECO:0000256" key="2">
    <source>
        <dbReference type="ARBA" id="ARBA00023125"/>
    </source>
</evidence>
<dbReference type="PROSITE" id="PS00027">
    <property type="entry name" value="HOMEOBOX_1"/>
    <property type="match status" value="1"/>
</dbReference>
<evidence type="ECO:0000256" key="1">
    <source>
        <dbReference type="ARBA" id="ARBA00004123"/>
    </source>
</evidence>
<dbReference type="GO" id="GO:0005634">
    <property type="term" value="C:nucleus"/>
    <property type="evidence" value="ECO:0007669"/>
    <property type="project" value="UniProtKB-SubCell"/>
</dbReference>
<feature type="compositionally biased region" description="Low complexity" evidence="7">
    <location>
        <begin position="117"/>
        <end position="128"/>
    </location>
</feature>
<dbReference type="Pfam" id="PF00046">
    <property type="entry name" value="Homeodomain"/>
    <property type="match status" value="1"/>
</dbReference>
<feature type="region of interest" description="Disordered" evidence="7">
    <location>
        <begin position="94"/>
        <end position="227"/>
    </location>
</feature>
<dbReference type="GO" id="GO:0000981">
    <property type="term" value="F:DNA-binding transcription factor activity, RNA polymerase II-specific"/>
    <property type="evidence" value="ECO:0007669"/>
    <property type="project" value="InterPro"/>
</dbReference>
<evidence type="ECO:0000256" key="4">
    <source>
        <dbReference type="ARBA" id="ARBA00023242"/>
    </source>
</evidence>
<dbReference type="InterPro" id="IPR000047">
    <property type="entry name" value="HTH_motif"/>
</dbReference>
<keyword evidence="4 5" id="KW-0539">Nucleus</keyword>
<evidence type="ECO:0000256" key="7">
    <source>
        <dbReference type="SAM" id="MobiDB-lite"/>
    </source>
</evidence>
<comment type="subcellular location">
    <subcellularLocation>
        <location evidence="1 5 6">Nucleus</location>
    </subcellularLocation>
</comment>
<organism evidence="9 10">
    <name type="scientific">Drosophila albomicans</name>
    <name type="common">Fruit fly</name>
    <dbReference type="NCBI Taxonomy" id="7291"/>
    <lineage>
        <taxon>Eukaryota</taxon>
        <taxon>Metazoa</taxon>
        <taxon>Ecdysozoa</taxon>
        <taxon>Arthropoda</taxon>
        <taxon>Hexapoda</taxon>
        <taxon>Insecta</taxon>
        <taxon>Pterygota</taxon>
        <taxon>Neoptera</taxon>
        <taxon>Endopterygota</taxon>
        <taxon>Diptera</taxon>
        <taxon>Brachycera</taxon>
        <taxon>Muscomorpha</taxon>
        <taxon>Ephydroidea</taxon>
        <taxon>Drosophilidae</taxon>
        <taxon>Drosophila</taxon>
    </lineage>
</organism>
<evidence type="ECO:0000313" key="10">
    <source>
        <dbReference type="RefSeq" id="XP_051861447.1"/>
    </source>
</evidence>
<dbReference type="SMART" id="SM00389">
    <property type="entry name" value="HOX"/>
    <property type="match status" value="1"/>
</dbReference>
<dbReference type="AlphaFoldDB" id="A0A9C6WJ72"/>
<dbReference type="InterPro" id="IPR020479">
    <property type="entry name" value="HD_metazoa"/>
</dbReference>
<feature type="compositionally biased region" description="Acidic residues" evidence="7">
    <location>
        <begin position="423"/>
        <end position="443"/>
    </location>
</feature>
<dbReference type="GO" id="GO:0000978">
    <property type="term" value="F:RNA polymerase II cis-regulatory region sequence-specific DNA binding"/>
    <property type="evidence" value="ECO:0007669"/>
    <property type="project" value="TreeGrafter"/>
</dbReference>
<dbReference type="InterPro" id="IPR050394">
    <property type="entry name" value="Homeobox_NK-like"/>
</dbReference>
<dbReference type="PANTHER" id="PTHR24340">
    <property type="entry name" value="HOMEOBOX PROTEIN NKX"/>
    <property type="match status" value="1"/>
</dbReference>
<dbReference type="InterPro" id="IPR017970">
    <property type="entry name" value="Homeobox_CS"/>
</dbReference>
<dbReference type="CTD" id="53446"/>
<evidence type="ECO:0000259" key="8">
    <source>
        <dbReference type="PROSITE" id="PS50071"/>
    </source>
</evidence>
<dbReference type="SUPFAM" id="SSF46689">
    <property type="entry name" value="Homeodomain-like"/>
    <property type="match status" value="1"/>
</dbReference>
<keyword evidence="2 5" id="KW-0238">DNA-binding</keyword>
<feature type="region of interest" description="Disordered" evidence="7">
    <location>
        <begin position="409"/>
        <end position="470"/>
    </location>
</feature>
<dbReference type="FunFam" id="1.10.10.60:FF:000067">
    <property type="entry name" value="NK6 homeobox 1"/>
    <property type="match status" value="1"/>
</dbReference>
<feature type="region of interest" description="Disordered" evidence="7">
    <location>
        <begin position="271"/>
        <end position="354"/>
    </location>
</feature>